<protein>
    <recommendedName>
        <fullName evidence="3">DUF4398 domain-containing protein</fullName>
    </recommendedName>
</protein>
<feature type="domain" description="DUF4398" evidence="3">
    <location>
        <begin position="37"/>
        <end position="112"/>
    </location>
</feature>
<evidence type="ECO:0000256" key="1">
    <source>
        <dbReference type="SAM" id="MobiDB-lite"/>
    </source>
</evidence>
<gene>
    <name evidence="4" type="ORF">GCM10009105_19350</name>
</gene>
<comment type="caution">
    <text evidence="4">The sequence shown here is derived from an EMBL/GenBank/DDBJ whole genome shotgun (WGS) entry which is preliminary data.</text>
</comment>
<dbReference type="RefSeq" id="WP_343790162.1">
    <property type="nucleotide sequence ID" value="NZ_BAAAEU010000007.1"/>
</dbReference>
<dbReference type="InterPro" id="IPR025511">
    <property type="entry name" value="DUF4398"/>
</dbReference>
<evidence type="ECO:0000313" key="5">
    <source>
        <dbReference type="Proteomes" id="UP001501523"/>
    </source>
</evidence>
<feature type="region of interest" description="Disordered" evidence="1">
    <location>
        <begin position="113"/>
        <end position="134"/>
    </location>
</feature>
<dbReference type="Gene3D" id="1.20.1270.390">
    <property type="match status" value="1"/>
</dbReference>
<dbReference type="Pfam" id="PF14346">
    <property type="entry name" value="DUF4398"/>
    <property type="match status" value="1"/>
</dbReference>
<accession>A0ABN1IIJ0</accession>
<feature type="compositionally biased region" description="Basic and acidic residues" evidence="1">
    <location>
        <begin position="119"/>
        <end position="134"/>
    </location>
</feature>
<organism evidence="4 5">
    <name type="scientific">Dokdonella soli</name>
    <dbReference type="NCBI Taxonomy" id="529810"/>
    <lineage>
        <taxon>Bacteria</taxon>
        <taxon>Pseudomonadati</taxon>
        <taxon>Pseudomonadota</taxon>
        <taxon>Gammaproteobacteria</taxon>
        <taxon>Lysobacterales</taxon>
        <taxon>Rhodanobacteraceae</taxon>
        <taxon>Dokdonella</taxon>
    </lineage>
</organism>
<sequence>MAMQLMTPRWRKIHALVVVIAALSVQACAPTRPPVEDLDNASRALGAARSAGAPAYAPAEYRAAGQRFDQAQAAEGRQDYDEAIQLAHESAADSELAAAKARLGKAREAVQKLSQENANLDRDLTEHASPEAQP</sequence>
<keyword evidence="2" id="KW-0732">Signal</keyword>
<feature type="signal peptide" evidence="2">
    <location>
        <begin position="1"/>
        <end position="27"/>
    </location>
</feature>
<proteinExistence type="predicted"/>
<dbReference type="EMBL" id="BAAAEU010000007">
    <property type="protein sequence ID" value="GAA0714612.1"/>
    <property type="molecule type" value="Genomic_DNA"/>
</dbReference>
<name>A0ABN1IIJ0_9GAMM</name>
<evidence type="ECO:0000256" key="2">
    <source>
        <dbReference type="SAM" id="SignalP"/>
    </source>
</evidence>
<evidence type="ECO:0000259" key="3">
    <source>
        <dbReference type="Pfam" id="PF14346"/>
    </source>
</evidence>
<dbReference type="Proteomes" id="UP001501523">
    <property type="component" value="Unassembled WGS sequence"/>
</dbReference>
<reference evidence="4 5" key="1">
    <citation type="journal article" date="2019" name="Int. J. Syst. Evol. Microbiol.">
        <title>The Global Catalogue of Microorganisms (GCM) 10K type strain sequencing project: providing services to taxonomists for standard genome sequencing and annotation.</title>
        <authorList>
            <consortium name="The Broad Institute Genomics Platform"/>
            <consortium name="The Broad Institute Genome Sequencing Center for Infectious Disease"/>
            <person name="Wu L."/>
            <person name="Ma J."/>
        </authorList>
    </citation>
    <scope>NUCLEOTIDE SEQUENCE [LARGE SCALE GENOMIC DNA]</scope>
    <source>
        <strain evidence="4 5">JCM 15421</strain>
    </source>
</reference>
<evidence type="ECO:0000313" key="4">
    <source>
        <dbReference type="EMBL" id="GAA0714612.1"/>
    </source>
</evidence>
<feature type="chain" id="PRO_5047440023" description="DUF4398 domain-containing protein" evidence="2">
    <location>
        <begin position="28"/>
        <end position="134"/>
    </location>
</feature>
<keyword evidence="5" id="KW-1185">Reference proteome</keyword>